<dbReference type="RefSeq" id="XP_009522468.1">
    <property type="nucleotide sequence ID" value="XM_009524173.1"/>
</dbReference>
<dbReference type="Gene3D" id="1.25.40.20">
    <property type="entry name" value="Ankyrin repeat-containing domain"/>
    <property type="match status" value="1"/>
</dbReference>
<accession>G4Z8Y0</accession>
<dbReference type="PANTHER" id="PTHR46586:SF3">
    <property type="entry name" value="ANKYRIN REPEAT-CONTAINING PROTEIN"/>
    <property type="match status" value="1"/>
</dbReference>
<organism evidence="1 2">
    <name type="scientific">Phytophthora sojae (strain P6497)</name>
    <name type="common">Soybean stem and root rot agent</name>
    <name type="synonym">Phytophthora megasperma f. sp. glycines</name>
    <dbReference type="NCBI Taxonomy" id="1094619"/>
    <lineage>
        <taxon>Eukaryota</taxon>
        <taxon>Sar</taxon>
        <taxon>Stramenopiles</taxon>
        <taxon>Oomycota</taxon>
        <taxon>Peronosporomycetes</taxon>
        <taxon>Peronosporales</taxon>
        <taxon>Peronosporaceae</taxon>
        <taxon>Phytophthora</taxon>
    </lineage>
</organism>
<dbReference type="InterPro" id="IPR052050">
    <property type="entry name" value="SecEffector_AnkRepeat"/>
</dbReference>
<dbReference type="InParanoid" id="G4Z8Y0"/>
<dbReference type="EMBL" id="JH159153">
    <property type="protein sequence ID" value="EGZ19751.1"/>
    <property type="molecule type" value="Genomic_DNA"/>
</dbReference>
<dbReference type="KEGG" id="psoj:PHYSODRAFT_490462"/>
<dbReference type="GeneID" id="20656568"/>
<dbReference type="AlphaFoldDB" id="G4Z8Y0"/>
<dbReference type="InterPro" id="IPR036770">
    <property type="entry name" value="Ankyrin_rpt-contain_sf"/>
</dbReference>
<gene>
    <name evidence="1" type="ORF">PHYSODRAFT_490462</name>
</gene>
<sequence length="421" mass="47148">MNEHYPKTERINSRIAGQLVEQILTSSLHQITPARSKLKTSKFRERVFFTSPLTPSLGSSGVKYAHHRAPRATSQCGHGDPSYAISRFLGPPPNLPLHKACQFGSIALLDWIWSASCTRAVDRTPGLALTNFLRFDPHYHKWQFSKSLQVAADRGDLLMVQCFFTHFSGCEAPATVTDGAKKKGYLRVLRFLREHKSGAESQDTDRQSCSVRFYDGASCWTDETIRMACENGQLAQCLDEGLRLKAAEEEVAIKHALNIGKLELAQQLVPPDRSIFDYVSGCTRVEVIEWLLECGYLQRDKRLAMSMMPPLACAGRLDLLQSITKLYSRFPRHHEYCVSLWIDALEMACRHGQLPVVQLLVGHPLWKVCECIKNERVCLLSAAAEGGNTDVMKFLYSQGLVVEFLEPMDTAISNGQAGSIK</sequence>
<evidence type="ECO:0000313" key="2">
    <source>
        <dbReference type="Proteomes" id="UP000002640"/>
    </source>
</evidence>
<name>G4Z8Y0_PHYSP</name>
<evidence type="ECO:0000313" key="1">
    <source>
        <dbReference type="EMBL" id="EGZ19751.1"/>
    </source>
</evidence>
<evidence type="ECO:0008006" key="3">
    <source>
        <dbReference type="Google" id="ProtNLM"/>
    </source>
</evidence>
<reference evidence="1 2" key="1">
    <citation type="journal article" date="2006" name="Science">
        <title>Phytophthora genome sequences uncover evolutionary origins and mechanisms of pathogenesis.</title>
        <authorList>
            <person name="Tyler B.M."/>
            <person name="Tripathy S."/>
            <person name="Zhang X."/>
            <person name="Dehal P."/>
            <person name="Jiang R.H."/>
            <person name="Aerts A."/>
            <person name="Arredondo F.D."/>
            <person name="Baxter L."/>
            <person name="Bensasson D."/>
            <person name="Beynon J.L."/>
            <person name="Chapman J."/>
            <person name="Damasceno C.M."/>
            <person name="Dorrance A.E."/>
            <person name="Dou D."/>
            <person name="Dickerman A.W."/>
            <person name="Dubchak I.L."/>
            <person name="Garbelotto M."/>
            <person name="Gijzen M."/>
            <person name="Gordon S.G."/>
            <person name="Govers F."/>
            <person name="Grunwald N.J."/>
            <person name="Huang W."/>
            <person name="Ivors K.L."/>
            <person name="Jones R.W."/>
            <person name="Kamoun S."/>
            <person name="Krampis K."/>
            <person name="Lamour K.H."/>
            <person name="Lee M.K."/>
            <person name="McDonald W.H."/>
            <person name="Medina M."/>
            <person name="Meijer H.J."/>
            <person name="Nordberg E.K."/>
            <person name="Maclean D.J."/>
            <person name="Ospina-Giraldo M.D."/>
            <person name="Morris P.F."/>
            <person name="Phuntumart V."/>
            <person name="Putnam N.H."/>
            <person name="Rash S."/>
            <person name="Rose J.K."/>
            <person name="Sakihama Y."/>
            <person name="Salamov A.A."/>
            <person name="Savidor A."/>
            <person name="Scheuring C.F."/>
            <person name="Smith B.M."/>
            <person name="Sobral B.W."/>
            <person name="Terry A."/>
            <person name="Torto-Alalibo T.A."/>
            <person name="Win J."/>
            <person name="Xu Z."/>
            <person name="Zhang H."/>
            <person name="Grigoriev I.V."/>
            <person name="Rokhsar D.S."/>
            <person name="Boore J.L."/>
        </authorList>
    </citation>
    <scope>NUCLEOTIDE SEQUENCE [LARGE SCALE GENOMIC DNA]</scope>
    <source>
        <strain evidence="1 2">P6497</strain>
    </source>
</reference>
<dbReference type="SUPFAM" id="SSF48403">
    <property type="entry name" value="Ankyrin repeat"/>
    <property type="match status" value="1"/>
</dbReference>
<proteinExistence type="predicted"/>
<protein>
    <recommendedName>
        <fullName evidence="3">Ankyrin repeat-containing domain</fullName>
    </recommendedName>
</protein>
<dbReference type="SMR" id="G4Z8Y0"/>
<dbReference type="Proteomes" id="UP000002640">
    <property type="component" value="Unassembled WGS sequence"/>
</dbReference>
<keyword evidence="2" id="KW-1185">Reference proteome</keyword>
<dbReference type="PANTHER" id="PTHR46586">
    <property type="entry name" value="ANKYRIN REPEAT-CONTAINING PROTEIN"/>
    <property type="match status" value="1"/>
</dbReference>
<feature type="non-terminal residue" evidence="1">
    <location>
        <position position="421"/>
    </location>
</feature>